<reference evidence="1 2" key="1">
    <citation type="submission" date="2017-06" db="EMBL/GenBank/DDBJ databases">
        <authorList>
            <person name="Kim H.J."/>
            <person name="Triplett B.A."/>
        </authorList>
    </citation>
    <scope>NUCLEOTIDE SEQUENCE [LARGE SCALE GENOMIC DNA]</scope>
    <source>
        <strain evidence="1 2">SCA</strain>
    </source>
</reference>
<dbReference type="AlphaFoldDB" id="A0A238ZS21"/>
<evidence type="ECO:0000313" key="1">
    <source>
        <dbReference type="EMBL" id="SNR85534.1"/>
    </source>
</evidence>
<name>A0A238ZS21_9FIRM</name>
<proteinExistence type="predicted"/>
<dbReference type="EMBL" id="FZOJ01000001">
    <property type="protein sequence ID" value="SNR85534.1"/>
    <property type="molecule type" value="Genomic_DNA"/>
</dbReference>
<dbReference type="Proteomes" id="UP000198304">
    <property type="component" value="Unassembled WGS sequence"/>
</dbReference>
<organism evidence="1 2">
    <name type="scientific">Anaerovirgula multivorans</name>
    <dbReference type="NCBI Taxonomy" id="312168"/>
    <lineage>
        <taxon>Bacteria</taxon>
        <taxon>Bacillati</taxon>
        <taxon>Bacillota</taxon>
        <taxon>Clostridia</taxon>
        <taxon>Peptostreptococcales</taxon>
        <taxon>Natronincolaceae</taxon>
        <taxon>Anaerovirgula</taxon>
    </lineage>
</organism>
<protein>
    <submittedName>
        <fullName evidence="1">Uncharacterized protein</fullName>
    </submittedName>
</protein>
<keyword evidence="2" id="KW-1185">Reference proteome</keyword>
<sequence>MGKAIGIKVKNFDTKADRKYFTQKCSQFWLEVISEQINALPVNHDKKIEFAKEVVEEVHRKMEKKKNAATVTISCN</sequence>
<evidence type="ECO:0000313" key="2">
    <source>
        <dbReference type="Proteomes" id="UP000198304"/>
    </source>
</evidence>
<gene>
    <name evidence="1" type="ORF">SAMN05446037_100132</name>
</gene>
<dbReference type="OrthoDB" id="9967631at2"/>
<dbReference type="RefSeq" id="WP_089280835.1">
    <property type="nucleotide sequence ID" value="NZ_FZOJ01000001.1"/>
</dbReference>
<accession>A0A238ZS21</accession>